<comment type="caution">
    <text evidence="1">The sequence shown here is derived from an EMBL/GenBank/DDBJ whole genome shotgun (WGS) entry which is preliminary data.</text>
</comment>
<protein>
    <submittedName>
        <fullName evidence="1">Uncharacterized protein</fullName>
    </submittedName>
</protein>
<dbReference type="Gene3D" id="1.20.58.1910">
    <property type="match status" value="1"/>
</dbReference>
<accession>A0ABN9QTX0</accession>
<dbReference type="EMBL" id="CAUYUJ010004391">
    <property type="protein sequence ID" value="CAK0809368.1"/>
    <property type="molecule type" value="Genomic_DNA"/>
</dbReference>
<sequence length="206" mass="22339">MKEAGAGQDRADGNAGALSPEIPALQMIDASRIPTRLLLGQSDVAEDVLRMIGLVSCSANGNSAPPEASAEPELLWPRWADRLEATGEIGVVRCWQYNCEVQAPLSVDTTPRPRTEEEVWELATPERFDEYQRTGGASASMMDHYYDKLLRVARPPPALVRNSYLEAEMAKQAAPLVRVCLEFGATGSVPLGTIREMAVRTDLAGG</sequence>
<proteinExistence type="predicted"/>
<evidence type="ECO:0000313" key="1">
    <source>
        <dbReference type="EMBL" id="CAK0809368.1"/>
    </source>
</evidence>
<organism evidence="1 2">
    <name type="scientific">Prorocentrum cordatum</name>
    <dbReference type="NCBI Taxonomy" id="2364126"/>
    <lineage>
        <taxon>Eukaryota</taxon>
        <taxon>Sar</taxon>
        <taxon>Alveolata</taxon>
        <taxon>Dinophyceae</taxon>
        <taxon>Prorocentrales</taxon>
        <taxon>Prorocentraceae</taxon>
        <taxon>Prorocentrum</taxon>
    </lineage>
</organism>
<dbReference type="PANTHER" id="PTHR33594:SF1">
    <property type="entry name" value="HD_PDEASE DOMAIN-CONTAINING PROTEIN"/>
    <property type="match status" value="1"/>
</dbReference>
<gene>
    <name evidence="1" type="ORF">PCOR1329_LOCUS14641</name>
</gene>
<dbReference type="Proteomes" id="UP001189429">
    <property type="component" value="Unassembled WGS sequence"/>
</dbReference>
<dbReference type="SUPFAM" id="SSF109604">
    <property type="entry name" value="HD-domain/PDEase-like"/>
    <property type="match status" value="1"/>
</dbReference>
<keyword evidence="2" id="KW-1185">Reference proteome</keyword>
<dbReference type="PANTHER" id="PTHR33594">
    <property type="entry name" value="SUPERFAMILY HYDROLASE, PUTATIVE (AFU_ORTHOLOGUE AFUA_1G03035)-RELATED"/>
    <property type="match status" value="1"/>
</dbReference>
<name>A0ABN9QTX0_9DINO</name>
<reference evidence="1" key="1">
    <citation type="submission" date="2023-10" db="EMBL/GenBank/DDBJ databases">
        <authorList>
            <person name="Chen Y."/>
            <person name="Shah S."/>
            <person name="Dougan E. K."/>
            <person name="Thang M."/>
            <person name="Chan C."/>
        </authorList>
    </citation>
    <scope>NUCLEOTIDE SEQUENCE [LARGE SCALE GENOMIC DNA]</scope>
</reference>
<evidence type="ECO:0000313" key="2">
    <source>
        <dbReference type="Proteomes" id="UP001189429"/>
    </source>
</evidence>